<proteinExistence type="inferred from homology"/>
<dbReference type="PANTHER" id="PTHR46268:SF6">
    <property type="entry name" value="UNIVERSAL STRESS PROTEIN UP12"/>
    <property type="match status" value="1"/>
</dbReference>
<sequence length="284" mass="30289">MPVPVVVGTDGSGAAKRAVEWAAADAARRHRPLHIVHAARIWPYQVRRFTPPDGLERASRAGSDVLLEAEKHVRARWPELRVTTALAVNTPPDALRDESEKALELVVGQRGRGGFVGLLLGSVSLRVAGHSPVPVVVVRGEAGADRGEVAVGWDIEDEAVDVLEYAFDAAAVRGARLRVVHAWQIPASLTESGYAVDEDQMNDERRAGVIAAYAPLREQYPLVEVVNEVIVGHPVSALSKVSRTADLLVVGVSRHRSGLPGLGSVVHGAIHHAECPVAVVGPSR</sequence>
<feature type="domain" description="UspA" evidence="2">
    <location>
        <begin position="150"/>
        <end position="280"/>
    </location>
</feature>
<name>A0A5S4H701_9ACTN</name>
<feature type="domain" description="UspA" evidence="2">
    <location>
        <begin position="4"/>
        <end position="139"/>
    </location>
</feature>
<evidence type="ECO:0000313" key="4">
    <source>
        <dbReference type="Proteomes" id="UP000305238"/>
    </source>
</evidence>
<dbReference type="InterPro" id="IPR014729">
    <property type="entry name" value="Rossmann-like_a/b/a_fold"/>
</dbReference>
<dbReference type="SUPFAM" id="SSF52402">
    <property type="entry name" value="Adenine nucleotide alpha hydrolases-like"/>
    <property type="match status" value="2"/>
</dbReference>
<dbReference type="PANTHER" id="PTHR46268">
    <property type="entry name" value="STRESS RESPONSE PROTEIN NHAX"/>
    <property type="match status" value="1"/>
</dbReference>
<evidence type="ECO:0000256" key="1">
    <source>
        <dbReference type="ARBA" id="ARBA00008791"/>
    </source>
</evidence>
<dbReference type="OrthoDB" id="9816117at2"/>
<dbReference type="InterPro" id="IPR006015">
    <property type="entry name" value="Universal_stress_UspA"/>
</dbReference>
<dbReference type="Gene3D" id="3.40.50.620">
    <property type="entry name" value="HUPs"/>
    <property type="match status" value="2"/>
</dbReference>
<organism evidence="3 4">
    <name type="scientific">Actinomadura geliboluensis</name>
    <dbReference type="NCBI Taxonomy" id="882440"/>
    <lineage>
        <taxon>Bacteria</taxon>
        <taxon>Bacillati</taxon>
        <taxon>Actinomycetota</taxon>
        <taxon>Actinomycetes</taxon>
        <taxon>Streptosporangiales</taxon>
        <taxon>Thermomonosporaceae</taxon>
        <taxon>Actinomadura</taxon>
    </lineage>
</organism>
<dbReference type="Proteomes" id="UP000305238">
    <property type="component" value="Unassembled WGS sequence"/>
</dbReference>
<comment type="caution">
    <text evidence="3">The sequence shown here is derived from an EMBL/GenBank/DDBJ whole genome shotgun (WGS) entry which is preliminary data.</text>
</comment>
<dbReference type="EMBL" id="VCKZ01000034">
    <property type="protein sequence ID" value="TMR41018.1"/>
    <property type="molecule type" value="Genomic_DNA"/>
</dbReference>
<dbReference type="RefSeq" id="WP_138635589.1">
    <property type="nucleotide sequence ID" value="NZ_VCKZ01000034.1"/>
</dbReference>
<dbReference type="PRINTS" id="PR01438">
    <property type="entry name" value="UNVRSLSTRESS"/>
</dbReference>
<protein>
    <submittedName>
        <fullName evidence="3">Universal stress protein</fullName>
    </submittedName>
</protein>
<comment type="similarity">
    <text evidence="1">Belongs to the universal stress protein A family.</text>
</comment>
<reference evidence="3 4" key="1">
    <citation type="submission" date="2019-05" db="EMBL/GenBank/DDBJ databases">
        <title>Draft genome sequence of Actinomadura geliboluensis A8036.</title>
        <authorList>
            <person name="Saricaoglu S."/>
            <person name="Isik K."/>
        </authorList>
    </citation>
    <scope>NUCLEOTIDE SEQUENCE [LARGE SCALE GENOMIC DNA]</scope>
    <source>
        <strain evidence="3 4">A8036</strain>
    </source>
</reference>
<dbReference type="InterPro" id="IPR006016">
    <property type="entry name" value="UspA"/>
</dbReference>
<evidence type="ECO:0000313" key="3">
    <source>
        <dbReference type="EMBL" id="TMR41018.1"/>
    </source>
</evidence>
<keyword evidence="4" id="KW-1185">Reference proteome</keyword>
<accession>A0A5S4H701</accession>
<dbReference type="Pfam" id="PF00582">
    <property type="entry name" value="Usp"/>
    <property type="match status" value="2"/>
</dbReference>
<dbReference type="AlphaFoldDB" id="A0A5S4H701"/>
<gene>
    <name evidence="3" type="ORF">ETD96_07675</name>
</gene>
<evidence type="ECO:0000259" key="2">
    <source>
        <dbReference type="Pfam" id="PF00582"/>
    </source>
</evidence>